<evidence type="ECO:0000313" key="5">
    <source>
        <dbReference type="Proteomes" id="UP001141327"/>
    </source>
</evidence>
<feature type="compositionally biased region" description="Basic residues" evidence="2">
    <location>
        <begin position="146"/>
        <end position="160"/>
    </location>
</feature>
<accession>A0ABQ8UII3</accession>
<feature type="compositionally biased region" description="Pro residues" evidence="2">
    <location>
        <begin position="210"/>
        <end position="222"/>
    </location>
</feature>
<proteinExistence type="inferred from homology"/>
<feature type="domain" description="Band 7" evidence="3">
    <location>
        <begin position="458"/>
        <end position="634"/>
    </location>
</feature>
<dbReference type="PANTHER" id="PTHR16196">
    <property type="entry name" value="CELL CYCLE CONTROL PROTEIN CWF25"/>
    <property type="match status" value="1"/>
</dbReference>
<feature type="compositionally biased region" description="Low complexity" evidence="2">
    <location>
        <begin position="263"/>
        <end position="273"/>
    </location>
</feature>
<dbReference type="SUPFAM" id="SSF117892">
    <property type="entry name" value="Band 7/SPFH domain"/>
    <property type="match status" value="1"/>
</dbReference>
<gene>
    <name evidence="4" type="ORF">PAPYR_5091</name>
</gene>
<comment type="caution">
    <text evidence="4">The sequence shown here is derived from an EMBL/GenBank/DDBJ whole genome shotgun (WGS) entry which is preliminary data.</text>
</comment>
<dbReference type="Proteomes" id="UP001141327">
    <property type="component" value="Unassembled WGS sequence"/>
</dbReference>
<feature type="region of interest" description="Disordered" evidence="2">
    <location>
        <begin position="129"/>
        <end position="292"/>
    </location>
</feature>
<protein>
    <submittedName>
        <fullName evidence="4">SPFH domain/band 7 family protein</fullName>
    </submittedName>
</protein>
<evidence type="ECO:0000256" key="2">
    <source>
        <dbReference type="SAM" id="MobiDB-lite"/>
    </source>
</evidence>
<feature type="compositionally biased region" description="Basic residues" evidence="2">
    <location>
        <begin position="239"/>
        <end position="262"/>
    </location>
</feature>
<keyword evidence="5" id="KW-1185">Reference proteome</keyword>
<feature type="region of interest" description="Disordered" evidence="2">
    <location>
        <begin position="1"/>
        <end position="25"/>
    </location>
</feature>
<evidence type="ECO:0000256" key="1">
    <source>
        <dbReference type="ARBA" id="ARBA00006695"/>
    </source>
</evidence>
<organism evidence="4 5">
    <name type="scientific">Paratrimastix pyriformis</name>
    <dbReference type="NCBI Taxonomy" id="342808"/>
    <lineage>
        <taxon>Eukaryota</taxon>
        <taxon>Metamonada</taxon>
        <taxon>Preaxostyla</taxon>
        <taxon>Paratrimastigidae</taxon>
        <taxon>Paratrimastix</taxon>
    </lineage>
</organism>
<name>A0ABQ8UII3_9EUKA</name>
<evidence type="ECO:0000259" key="3">
    <source>
        <dbReference type="Pfam" id="PF01145"/>
    </source>
</evidence>
<dbReference type="InterPro" id="IPR051376">
    <property type="entry name" value="CWC25_splicing_factor"/>
</dbReference>
<feature type="compositionally biased region" description="Low complexity" evidence="2">
    <location>
        <begin position="161"/>
        <end position="193"/>
    </location>
</feature>
<feature type="compositionally biased region" description="Basic and acidic residues" evidence="2">
    <location>
        <begin position="129"/>
        <end position="145"/>
    </location>
</feature>
<evidence type="ECO:0000313" key="4">
    <source>
        <dbReference type="EMBL" id="KAJ4459040.1"/>
    </source>
</evidence>
<comment type="similarity">
    <text evidence="1">Belongs to the CWC25 family.</text>
</comment>
<dbReference type="InterPro" id="IPR036013">
    <property type="entry name" value="Band_7/SPFH_dom_sf"/>
</dbReference>
<dbReference type="PANTHER" id="PTHR16196:SF0">
    <property type="entry name" value="PRE-MRNA-SPLICING FACTOR CWC25 HOMOLOG"/>
    <property type="match status" value="1"/>
</dbReference>
<dbReference type="Gene3D" id="3.30.479.30">
    <property type="entry name" value="Band 7 domain"/>
    <property type="match status" value="1"/>
</dbReference>
<dbReference type="Pfam" id="PF01145">
    <property type="entry name" value="Band_7"/>
    <property type="match status" value="1"/>
</dbReference>
<dbReference type="EMBL" id="JAPMOS010000023">
    <property type="protein sequence ID" value="KAJ4459040.1"/>
    <property type="molecule type" value="Genomic_DNA"/>
</dbReference>
<reference evidence="4" key="1">
    <citation type="journal article" date="2022" name="bioRxiv">
        <title>Genomics of Preaxostyla Flagellates Illuminates Evolutionary Transitions and the Path Towards Mitochondrial Loss.</title>
        <authorList>
            <person name="Novak L.V.F."/>
            <person name="Treitli S.C."/>
            <person name="Pyrih J."/>
            <person name="Halakuc P."/>
            <person name="Pipaliya S.V."/>
            <person name="Vacek V."/>
            <person name="Brzon O."/>
            <person name="Soukal P."/>
            <person name="Eme L."/>
            <person name="Dacks J.B."/>
            <person name="Karnkowska A."/>
            <person name="Elias M."/>
            <person name="Hampl V."/>
        </authorList>
    </citation>
    <scope>NUCLEOTIDE SEQUENCE</scope>
    <source>
        <strain evidence="4">RCP-MX</strain>
    </source>
</reference>
<sequence>MEPQEDQGPRHGLGHGQQQQEPEMQRLDFMYQNEPTKDDYMMGVPIKEKAEENVVRQLGRTPGSLFISQSKELDPRDLRNKIISDPLFELKKQEREKVELTGARLGIHGTTDKATLFAKLLEEKLKQKLQERDLRKAAKKQPKDKDKHHHKKKHHRHHSRSSSSSSGSSSPGSRSRSPSRSPRSPAPSKGRSAQPQPHDGSAPPRGRADPPAPARVPGPQQRPEPDQRAKGPSAGPRHSPSRHSHHSHHSHSHSHHHKKRRSSSSPSASRSPSPAAPRPEKEPTPSAEEAEKDLRFYGTREQKLILHARDVEKQKLAARLIIQERRRAAEEARRAMTTENVAQHLESMKNTAEQINAVRTEERIRHAQRVSREEAEEARRQQLFRENPDAAALQGPTFLESIQTTVIGTSTTMQDRIRSTRHGHQSDIGEKITVVGIIAAVIIAIVLGSVLGSSVQWVPMNECGLLMNSYTNQVNTEKVYYEGRYFNGPGQDYLLFPRYVKTVSFVDSGAISTQTLDGLSLKLDITFQYQVIPEEVGLLFKTLLRGYETTLKTIADATIRKTASLYRATEFFYNRTAIGNACHEALNATLAAQHVIVPFLQMRKIDLPDSFEEAIVNTEVERQNIEIKQYQQQAATIRAQKSTIDATTDATISGINAQTQASVTLISKQAEADATFINLASYGSANKYMMDRMGFNSTHLLGFLYVDALRLMPDARMAVGIKNAILSTQ</sequence>
<dbReference type="InterPro" id="IPR001107">
    <property type="entry name" value="Band_7"/>
</dbReference>